<gene>
    <name evidence="5" type="primary">PIE1</name>
    <name evidence="5" type="ORF">Forpe1208_v005867</name>
</gene>
<evidence type="ECO:0000256" key="1">
    <source>
        <dbReference type="ARBA" id="ARBA00022741"/>
    </source>
</evidence>
<dbReference type="PROSITE" id="PS51192">
    <property type="entry name" value="HELICASE_ATP_BIND_1"/>
    <property type="match status" value="1"/>
</dbReference>
<evidence type="ECO:0000313" key="6">
    <source>
        <dbReference type="Proteomes" id="UP000694050"/>
    </source>
</evidence>
<protein>
    <submittedName>
        <fullName evidence="5">Protein PHOTOPERIOD-INDEPENDENT EARLY FLOWERING 1</fullName>
    </submittedName>
</protein>
<comment type="caution">
    <text evidence="5">The sequence shown here is derived from an EMBL/GenBank/DDBJ whole genome shotgun (WGS) entry which is preliminary data.</text>
</comment>
<feature type="region of interest" description="Disordered" evidence="3">
    <location>
        <begin position="1"/>
        <end position="33"/>
    </location>
</feature>
<dbReference type="GO" id="GO:0005524">
    <property type="term" value="F:ATP binding"/>
    <property type="evidence" value="ECO:0007669"/>
    <property type="project" value="InterPro"/>
</dbReference>
<keyword evidence="1" id="KW-0547">Nucleotide-binding</keyword>
<dbReference type="InterPro" id="IPR000330">
    <property type="entry name" value="SNF2_N"/>
</dbReference>
<accession>A0A8J5TU31</accession>
<evidence type="ECO:0000259" key="4">
    <source>
        <dbReference type="PROSITE" id="PS51192"/>
    </source>
</evidence>
<dbReference type="EMBL" id="JAELUQ010000004">
    <property type="protein sequence ID" value="KAG7415505.1"/>
    <property type="molecule type" value="Genomic_DNA"/>
</dbReference>
<dbReference type="SMART" id="SM00487">
    <property type="entry name" value="DEXDc"/>
    <property type="match status" value="1"/>
</dbReference>
<sequence>MESGEGVVVPREESGLLTQHTDEGDIDDEDDEGFDEDNIVAYQNILHDCIIAKHVAPHIGYIPGIKSGNTLFEHQRHTVGAAMQSPAGPFKGMILRDPPGLGKTLVALAVAALSWKLGDVPSLIVAPLSCCREWMAEIDAFFDGPGVRAMEADRKYMILDEAHVIKDRNTRTFAVVTAPREQLEGFLALTGTPLDNTCEDGYALLGLLKGHSITSFKIFQKILKGGWGETPQHPHGEDWHCETLRSRLGGQTKVQSRFHGIQATHLVEEEKQEITEQEGAWQGPSTQQDDAAGRAYLIEAQQYAYHPISVQLKLAHKDLV</sequence>
<dbReference type="Proteomes" id="UP000694050">
    <property type="component" value="Unassembled WGS sequence"/>
</dbReference>
<dbReference type="AlphaFoldDB" id="A0A8J5TU31"/>
<evidence type="ECO:0000256" key="3">
    <source>
        <dbReference type="SAM" id="MobiDB-lite"/>
    </source>
</evidence>
<organism evidence="5 6">
    <name type="scientific">Fusarium oxysporum f. sp. rapae</name>
    <dbReference type="NCBI Taxonomy" id="485398"/>
    <lineage>
        <taxon>Eukaryota</taxon>
        <taxon>Fungi</taxon>
        <taxon>Dikarya</taxon>
        <taxon>Ascomycota</taxon>
        <taxon>Pezizomycotina</taxon>
        <taxon>Sordariomycetes</taxon>
        <taxon>Hypocreomycetidae</taxon>
        <taxon>Hypocreales</taxon>
        <taxon>Nectriaceae</taxon>
        <taxon>Fusarium</taxon>
        <taxon>Fusarium oxysporum species complex</taxon>
    </lineage>
</organism>
<feature type="domain" description="Helicase ATP-binding" evidence="4">
    <location>
        <begin position="84"/>
        <end position="211"/>
    </location>
</feature>
<name>A0A8J5TU31_FUSOX</name>
<proteinExistence type="predicted"/>
<evidence type="ECO:0000313" key="5">
    <source>
        <dbReference type="EMBL" id="KAG7415505.1"/>
    </source>
</evidence>
<dbReference type="Pfam" id="PF00176">
    <property type="entry name" value="SNF2-rel_dom"/>
    <property type="match status" value="2"/>
</dbReference>
<feature type="compositionally biased region" description="Acidic residues" evidence="3">
    <location>
        <begin position="24"/>
        <end position="33"/>
    </location>
</feature>
<dbReference type="PANTHER" id="PTHR10799">
    <property type="entry name" value="SNF2/RAD54 HELICASE FAMILY"/>
    <property type="match status" value="1"/>
</dbReference>
<dbReference type="InterPro" id="IPR014001">
    <property type="entry name" value="Helicase_ATP-bd"/>
</dbReference>
<evidence type="ECO:0000256" key="2">
    <source>
        <dbReference type="ARBA" id="ARBA00022840"/>
    </source>
</evidence>
<keyword evidence="2" id="KW-0067">ATP-binding</keyword>
<reference evidence="5" key="1">
    <citation type="submission" date="2021-04" db="EMBL/GenBank/DDBJ databases">
        <title>First draft genome resource for Brassicaceae pathogens Fusarium oxysporum f. sp. raphani and Fusarium oxysporum f. sp. rapae.</title>
        <authorList>
            <person name="Asai S."/>
        </authorList>
    </citation>
    <scope>NUCLEOTIDE SEQUENCE</scope>
    <source>
        <strain evidence="5">Tf1208</strain>
    </source>
</reference>